<dbReference type="SUPFAM" id="SSF81383">
    <property type="entry name" value="F-box domain"/>
    <property type="match status" value="1"/>
</dbReference>
<dbReference type="Gramene" id="TraesCAD_scaffold_003847_01G000100.1">
    <property type="protein sequence ID" value="TraesCAD_scaffold_003847_01G000100.1"/>
    <property type="gene ID" value="TraesCAD_scaffold_003847_01G000100"/>
</dbReference>
<dbReference type="PANTHER" id="PTHR33207">
    <property type="entry name" value="F-BOX DOMAIN CONTAINING PROTEIN-RELATED"/>
    <property type="match status" value="1"/>
</dbReference>
<sequence length="398" mass="43688">MGDRSEILAPPPAAEHDVPDELLELVFLRLFCPLSLVRAACACKRWRRIIADGAFLGCLRSLRAPPLVAGHYRVDEPVHGACRPVCNPVFFPSPLLADAVGLRPERLSLEFLPGCDGGSWHIADSRGGLLVLNKCAKRRFRDLVVCDPTTRCYRVIPPPASLRGRLYRGAFLLDGDAADEAAGQRTSLSNFRIIVALGLNVVARACVFSSGTGRDGGCWTMAPVAADHRVKPMTELCLARHVGNSVYWTTLRTEIITLDKDTAQFSCSLFPDDMYFCYGLEFVGCGGGRVRIARLDHRDLKVFVFIQGSHEWVLENSVPLPQLIGEVQGHGELKVNMPKKVVSVGEGSVVLCTEKGVGLVSVDLATMESERLHDGNKYYGPAYMYQLPWPPTIRACLP</sequence>
<evidence type="ECO:0000313" key="3">
    <source>
        <dbReference type="EnsemblPlants" id="TraesCS3B02G446900.1.cds1"/>
    </source>
</evidence>
<dbReference type="OMA" id="SWHIADS"/>
<feature type="domain" description="F-box" evidence="1">
    <location>
        <begin position="17"/>
        <end position="53"/>
    </location>
</feature>
<dbReference type="EMBL" id="HG670306">
    <property type="protein sequence ID" value="CDM85503.1"/>
    <property type="molecule type" value="Genomic_DNA"/>
</dbReference>
<reference evidence="2" key="1">
    <citation type="journal article" date="2014" name="Science">
        <title>Structural and functional partitioning of bread wheat chromosome 3B.</title>
        <authorList>
            <person name="Choulet F."/>
            <person name="Alberti A."/>
            <person name="Theil S."/>
            <person name="Glover N."/>
            <person name="Barbe V."/>
            <person name="Daron J."/>
            <person name="Pingault L."/>
            <person name="Sourdille P."/>
            <person name="Couloux A."/>
            <person name="Paux E."/>
            <person name="Leroy P."/>
            <person name="Mangenot S."/>
            <person name="Guilhot N."/>
            <person name="Le Gouis J."/>
            <person name="Balfourier F."/>
            <person name="Alaux M."/>
            <person name="Jamilloux V."/>
            <person name="Poulain J."/>
            <person name="Durand C."/>
            <person name="Bellec A."/>
            <person name="Gaspin C."/>
            <person name="Safar J."/>
            <person name="Dolezel J."/>
            <person name="Rogers J."/>
            <person name="Vandepoele K."/>
            <person name="Aury J.M."/>
            <person name="Mayer K."/>
            <person name="Berges H."/>
            <person name="Quesneville H."/>
            <person name="Wincker P."/>
            <person name="Feuillet C."/>
        </authorList>
    </citation>
    <scope>NUCLEOTIDE SEQUENCE</scope>
</reference>
<evidence type="ECO:0000259" key="1">
    <source>
        <dbReference type="Pfam" id="PF12937"/>
    </source>
</evidence>
<dbReference type="Gramene" id="TraesRN3B0101110900.1">
    <property type="protein sequence ID" value="TraesRN3B0101110900.1"/>
    <property type="gene ID" value="TraesRN3B0101110900"/>
</dbReference>
<dbReference type="InterPro" id="IPR001810">
    <property type="entry name" value="F-box_dom"/>
</dbReference>
<dbReference type="CDD" id="cd09917">
    <property type="entry name" value="F-box_SF"/>
    <property type="match status" value="1"/>
</dbReference>
<dbReference type="EnsemblPlants" id="TraesCS3B02G446900.1">
    <property type="protein sequence ID" value="TraesCS3B02G446900.1.cds1"/>
    <property type="gene ID" value="TraesCS3B02G446900"/>
</dbReference>
<reference evidence="3" key="2">
    <citation type="submission" date="2018-08" db="EMBL/GenBank/DDBJ databases">
        <authorList>
            <person name="Rossello M."/>
        </authorList>
    </citation>
    <scope>NUCLEOTIDE SEQUENCE [LARGE SCALE GENOMIC DNA]</scope>
    <source>
        <strain evidence="3">cv. Chinese Spring</strain>
    </source>
</reference>
<dbReference type="Gramene" id="TraesNOR3B03G01752700.1">
    <property type="protein sequence ID" value="TraesNOR3B03G01752700.1.CDS1"/>
    <property type="gene ID" value="TraesNOR3B03G01752700"/>
</dbReference>
<dbReference type="AlphaFoldDB" id="A0A077RYI6"/>
<accession>A0A077RYI6</accession>
<protein>
    <recommendedName>
        <fullName evidence="1">F-box domain-containing protein</fullName>
    </recommendedName>
</protein>
<keyword evidence="4" id="KW-1185">Reference proteome</keyword>
<dbReference type="HOGENOM" id="CLU_038427_0_0_1"/>
<name>A0A077RYI6_WHEAT</name>
<proteinExistence type="predicted"/>
<reference evidence="3" key="3">
    <citation type="submission" date="2018-10" db="UniProtKB">
        <authorList>
            <consortium name="EnsemblPlants"/>
        </authorList>
    </citation>
    <scope>IDENTIFICATION</scope>
</reference>
<evidence type="ECO:0000313" key="2">
    <source>
        <dbReference type="EMBL" id="CDM85503.1"/>
    </source>
</evidence>
<dbReference type="InterPro" id="IPR036047">
    <property type="entry name" value="F-box-like_dom_sf"/>
</dbReference>
<gene>
    <name evidence="2" type="ORF">TRAES_3BF090500050CFD_c1</name>
</gene>
<dbReference type="Pfam" id="PF12937">
    <property type="entry name" value="F-box-like"/>
    <property type="match status" value="1"/>
</dbReference>
<dbReference type="Gramene" id="TraesCLE_scaffold_004549_01G000400.1">
    <property type="protein sequence ID" value="TraesCLE_scaffold_004549_01G000400.1"/>
    <property type="gene ID" value="TraesCLE_scaffold_004549_01G000400"/>
</dbReference>
<dbReference type="Gramene" id="TraesCS3B02G446900.1">
    <property type="protein sequence ID" value="TraesCS3B02G446900.1.cds1"/>
    <property type="gene ID" value="TraesCS3B02G446900"/>
</dbReference>
<organism evidence="2">
    <name type="scientific">Triticum aestivum</name>
    <name type="common">Wheat</name>
    <dbReference type="NCBI Taxonomy" id="4565"/>
    <lineage>
        <taxon>Eukaryota</taxon>
        <taxon>Viridiplantae</taxon>
        <taxon>Streptophyta</taxon>
        <taxon>Embryophyta</taxon>
        <taxon>Tracheophyta</taxon>
        <taxon>Spermatophyta</taxon>
        <taxon>Magnoliopsida</taxon>
        <taxon>Liliopsida</taxon>
        <taxon>Poales</taxon>
        <taxon>Poaceae</taxon>
        <taxon>BOP clade</taxon>
        <taxon>Pooideae</taxon>
        <taxon>Triticodae</taxon>
        <taxon>Triticeae</taxon>
        <taxon>Triticinae</taxon>
        <taxon>Triticum</taxon>
    </lineage>
</organism>
<dbReference type="Gramene" id="TraesCS3B03G1104400.1">
    <property type="protein sequence ID" value="TraesCS3B03G1104400.1.CDS1"/>
    <property type="gene ID" value="TraesCS3B03G1104400"/>
</dbReference>
<dbReference type="Proteomes" id="UP000019116">
    <property type="component" value="Chromosome 3B"/>
</dbReference>
<evidence type="ECO:0000313" key="4">
    <source>
        <dbReference type="Proteomes" id="UP000019116"/>
    </source>
</evidence>
<dbReference type="Gene3D" id="1.20.1280.50">
    <property type="match status" value="1"/>
</dbReference>
<dbReference type="Gramene" id="TraesJUL3B03G01743700.1">
    <property type="protein sequence ID" value="TraesJUL3B03G01743700.1.CDS1"/>
    <property type="gene ID" value="TraesJUL3B03G01743700"/>
</dbReference>